<dbReference type="CDD" id="cd01129">
    <property type="entry name" value="PulE-GspE-like"/>
    <property type="match status" value="1"/>
</dbReference>
<dbReference type="SUPFAM" id="SSF160246">
    <property type="entry name" value="EspE N-terminal domain-like"/>
    <property type="match status" value="1"/>
</dbReference>
<keyword evidence="2" id="KW-0547">Nucleotide-binding</keyword>
<dbReference type="Gene3D" id="3.30.450.90">
    <property type="match status" value="1"/>
</dbReference>
<accession>A0A7W9ZJF8</accession>
<name>A0A7W9ZJF8_NOVIT</name>
<keyword evidence="7" id="KW-1185">Reference proteome</keyword>
<evidence type="ECO:0000313" key="7">
    <source>
        <dbReference type="Proteomes" id="UP000544872"/>
    </source>
</evidence>
<dbReference type="EMBL" id="JACIIX010000010">
    <property type="protein sequence ID" value="MBB6211269.1"/>
    <property type="molecule type" value="Genomic_DNA"/>
</dbReference>
<dbReference type="GO" id="GO:0005886">
    <property type="term" value="C:plasma membrane"/>
    <property type="evidence" value="ECO:0007669"/>
    <property type="project" value="TreeGrafter"/>
</dbReference>
<sequence>MKRLFSKGAPPSELSTSERAPSGGRLFQALQASGLISSDLLVQATTLAARTGGALGQTLVDMGALSDEHLFSVYSTMTGLAVWDGKGQVLEPPPFAPEFLLFNRLLPIGGREKPILVLSDPEDDGLLLMLRQLAPDYELMLYPEAEIVFRLENHFQMGDGEEESKTYASTDIEHLKDLALEAPIIRQVNDLIGAGVKMGASDIHLEPSRTRVDLRYRVDGVLHNRPAPTIEEYPAVVSRIKILAQVDIAERRLPQDGRIKLRTSGKDVDIRVSTIPTQFGEDVALRLLDQKKQVLDLDQLGMDQDFISGFRNCLRHSHGLILVTGPTGSGKSTCLYSGLKDIINGTTKIITVEDPVEYEIPGLTQIQVNAEIGMTFAGALRSILRHDPDVVFIGEIRDQETADIAVQSALTGHLVLSTIHTNSAVGAISRLLNMGIPDYMISSSLLAVTGQRLLRRLCPHCRRPTTMDPSLADRYGVPRDAVIHEAVGCPECGEIGYRGRLPITELLVVTPELRHAILTNPTADSLQSEAMKQGFQTMIATGMKAVLAGHTTVEEVLRVAR</sequence>
<evidence type="ECO:0000313" key="6">
    <source>
        <dbReference type="EMBL" id="MBB6211269.1"/>
    </source>
</evidence>
<dbReference type="FunFam" id="3.30.450.90:FF:000001">
    <property type="entry name" value="Type II secretion system ATPase GspE"/>
    <property type="match status" value="1"/>
</dbReference>
<reference evidence="6 7" key="1">
    <citation type="submission" date="2020-08" db="EMBL/GenBank/DDBJ databases">
        <title>Genomic Encyclopedia of Type Strains, Phase IV (KMG-IV): sequencing the most valuable type-strain genomes for metagenomic binning, comparative biology and taxonomic classification.</title>
        <authorList>
            <person name="Goeker M."/>
        </authorList>
    </citation>
    <scope>NUCLEOTIDE SEQUENCE [LARGE SCALE GENOMIC DNA]</scope>
    <source>
        <strain evidence="6 7">DSM 11590</strain>
    </source>
</reference>
<dbReference type="InterPro" id="IPR037257">
    <property type="entry name" value="T2SS_E_N_sf"/>
</dbReference>
<dbReference type="FunFam" id="3.40.50.300:FF:000398">
    <property type="entry name" value="Type IV pilus assembly ATPase PilB"/>
    <property type="match status" value="1"/>
</dbReference>
<keyword evidence="3" id="KW-0067">ATP-binding</keyword>
<dbReference type="InterPro" id="IPR001482">
    <property type="entry name" value="T2SS/T4SS_dom"/>
</dbReference>
<proteinExistence type="inferred from homology"/>
<dbReference type="PANTHER" id="PTHR30258">
    <property type="entry name" value="TYPE II SECRETION SYSTEM PROTEIN GSPE-RELATED"/>
    <property type="match status" value="1"/>
</dbReference>
<feature type="domain" description="Bacterial type II secretion system protein E" evidence="5">
    <location>
        <begin position="181"/>
        <end position="558"/>
    </location>
</feature>
<evidence type="ECO:0000259" key="5">
    <source>
        <dbReference type="Pfam" id="PF00437"/>
    </source>
</evidence>
<evidence type="ECO:0000256" key="4">
    <source>
        <dbReference type="SAM" id="MobiDB-lite"/>
    </source>
</evidence>
<feature type="region of interest" description="Disordered" evidence="4">
    <location>
        <begin position="1"/>
        <end position="20"/>
    </location>
</feature>
<evidence type="ECO:0000256" key="3">
    <source>
        <dbReference type="ARBA" id="ARBA00022840"/>
    </source>
</evidence>
<dbReference type="PANTHER" id="PTHR30258:SF2">
    <property type="entry name" value="COMG OPERON PROTEIN 1"/>
    <property type="match status" value="1"/>
</dbReference>
<dbReference type="AlphaFoldDB" id="A0A7W9ZJF8"/>
<dbReference type="Gene3D" id="3.40.50.300">
    <property type="entry name" value="P-loop containing nucleotide triphosphate hydrolases"/>
    <property type="match status" value="1"/>
</dbReference>
<evidence type="ECO:0000256" key="1">
    <source>
        <dbReference type="ARBA" id="ARBA00006611"/>
    </source>
</evidence>
<dbReference type="Pfam" id="PF00437">
    <property type="entry name" value="T2SSE"/>
    <property type="match status" value="1"/>
</dbReference>
<dbReference type="GO" id="GO:0005524">
    <property type="term" value="F:ATP binding"/>
    <property type="evidence" value="ECO:0007669"/>
    <property type="project" value="UniProtKB-KW"/>
</dbReference>
<dbReference type="InterPro" id="IPR027417">
    <property type="entry name" value="P-loop_NTPase"/>
</dbReference>
<organism evidence="6 7">
    <name type="scientific">Novispirillum itersonii</name>
    <name type="common">Aquaspirillum itersonii</name>
    <dbReference type="NCBI Taxonomy" id="189"/>
    <lineage>
        <taxon>Bacteria</taxon>
        <taxon>Pseudomonadati</taxon>
        <taxon>Pseudomonadota</taxon>
        <taxon>Alphaproteobacteria</taxon>
        <taxon>Rhodospirillales</taxon>
        <taxon>Novispirillaceae</taxon>
        <taxon>Novispirillum</taxon>
    </lineage>
</organism>
<dbReference type="Proteomes" id="UP000544872">
    <property type="component" value="Unassembled WGS sequence"/>
</dbReference>
<protein>
    <submittedName>
        <fullName evidence="6">General secretion pathway protein E</fullName>
    </submittedName>
</protein>
<dbReference type="GO" id="GO:0016887">
    <property type="term" value="F:ATP hydrolysis activity"/>
    <property type="evidence" value="ECO:0007669"/>
    <property type="project" value="TreeGrafter"/>
</dbReference>
<comment type="similarity">
    <text evidence="1">Belongs to the GSP E family.</text>
</comment>
<dbReference type="SUPFAM" id="SSF52540">
    <property type="entry name" value="P-loop containing nucleoside triphosphate hydrolases"/>
    <property type="match status" value="1"/>
</dbReference>
<comment type="caution">
    <text evidence="6">The sequence shown here is derived from an EMBL/GenBank/DDBJ whole genome shotgun (WGS) entry which is preliminary data.</text>
</comment>
<evidence type="ECO:0000256" key="2">
    <source>
        <dbReference type="ARBA" id="ARBA00022741"/>
    </source>
</evidence>
<gene>
    <name evidence="6" type="ORF">FHS48_002706</name>
</gene>